<proteinExistence type="predicted"/>
<reference evidence="5" key="1">
    <citation type="submission" date="2022-07" db="EMBL/GenBank/DDBJ databases">
        <title>Phylogenomic reconstructions and comparative analyses of Kickxellomycotina fungi.</title>
        <authorList>
            <person name="Reynolds N.K."/>
            <person name="Stajich J.E."/>
            <person name="Barry K."/>
            <person name="Grigoriev I.V."/>
            <person name="Crous P."/>
            <person name="Smith M.E."/>
        </authorList>
    </citation>
    <scope>NUCLEOTIDE SEQUENCE</scope>
    <source>
        <strain evidence="5">NBRC 105414</strain>
    </source>
</reference>
<dbReference type="InterPro" id="IPR019331">
    <property type="entry name" value="FAM192A/Fyv6_N"/>
</dbReference>
<dbReference type="PANTHER" id="PTHR13495">
    <property type="entry name" value="NEFA-INTERACTING NUCLEAR PROTEIN NIP30"/>
    <property type="match status" value="1"/>
</dbReference>
<feature type="compositionally biased region" description="Pro residues" evidence="3">
    <location>
        <begin position="129"/>
        <end position="139"/>
    </location>
</feature>
<feature type="compositionally biased region" description="Low complexity" evidence="3">
    <location>
        <begin position="30"/>
        <end position="41"/>
    </location>
</feature>
<evidence type="ECO:0000256" key="2">
    <source>
        <dbReference type="ARBA" id="ARBA00023242"/>
    </source>
</evidence>
<dbReference type="InterPro" id="IPR039845">
    <property type="entry name" value="FAM192A"/>
</dbReference>
<keyword evidence="2" id="KW-0539">Nucleus</keyword>
<evidence type="ECO:0000259" key="4">
    <source>
        <dbReference type="Pfam" id="PF10187"/>
    </source>
</evidence>
<evidence type="ECO:0000256" key="1">
    <source>
        <dbReference type="ARBA" id="ARBA00004123"/>
    </source>
</evidence>
<dbReference type="OrthoDB" id="75720at2759"/>
<feature type="compositionally biased region" description="Basic and acidic residues" evidence="3">
    <location>
        <begin position="46"/>
        <end position="71"/>
    </location>
</feature>
<feature type="domain" description="FAM192A/Fyv6 N-terminal" evidence="4">
    <location>
        <begin position="10"/>
        <end position="113"/>
    </location>
</feature>
<evidence type="ECO:0000313" key="6">
    <source>
        <dbReference type="Proteomes" id="UP001140217"/>
    </source>
</evidence>
<evidence type="ECO:0000313" key="5">
    <source>
        <dbReference type="EMBL" id="KAJ2783993.1"/>
    </source>
</evidence>
<dbReference type="PANTHER" id="PTHR13495:SF0">
    <property type="entry name" value="PSME3-INTERACTING PROTEIN"/>
    <property type="match status" value="1"/>
</dbReference>
<keyword evidence="6" id="KW-1185">Reference proteome</keyword>
<name>A0A9W8HDX9_9FUNG</name>
<dbReference type="GO" id="GO:0005634">
    <property type="term" value="C:nucleus"/>
    <property type="evidence" value="ECO:0007669"/>
    <property type="project" value="UniProtKB-SubCell"/>
</dbReference>
<feature type="region of interest" description="Disordered" evidence="3">
    <location>
        <begin position="30"/>
        <end position="71"/>
    </location>
</feature>
<evidence type="ECO:0000256" key="3">
    <source>
        <dbReference type="SAM" id="MobiDB-lite"/>
    </source>
</evidence>
<dbReference type="Pfam" id="PF10187">
    <property type="entry name" value="FAM192A_Fyv6_N"/>
    <property type="match status" value="1"/>
</dbReference>
<sequence length="224" mass="24169">MSSDHPASRFISESAIEEARAAREEAWARAYASGGAAAPAPDAEEYDPRTLYERLQEQRARKSEAYAESKRFANQIRRLGADETDFLDAVDDLEHRRLLEQSRHESLALSEFKDKVAQRRARPAAAPRRPAPPPQPQPLSQPSGRTPIAAKLGAIVVRPAAAATNPKGPPAGGPDPEPAASEDVAAEEPEPDTSARKRPRKEDAGSPPPNPLGLLASYASDDED</sequence>
<feature type="compositionally biased region" description="Basic and acidic residues" evidence="3">
    <location>
        <begin position="100"/>
        <end position="117"/>
    </location>
</feature>
<comment type="subcellular location">
    <subcellularLocation>
        <location evidence="1">Nucleus</location>
    </subcellularLocation>
</comment>
<dbReference type="EMBL" id="JANBUL010000035">
    <property type="protein sequence ID" value="KAJ2783993.1"/>
    <property type="molecule type" value="Genomic_DNA"/>
</dbReference>
<feature type="compositionally biased region" description="Pro residues" evidence="3">
    <location>
        <begin position="167"/>
        <end position="177"/>
    </location>
</feature>
<accession>A0A9W8HDX9</accession>
<comment type="caution">
    <text evidence="5">The sequence shown here is derived from an EMBL/GenBank/DDBJ whole genome shotgun (WGS) entry which is preliminary data.</text>
</comment>
<dbReference type="Proteomes" id="UP001140217">
    <property type="component" value="Unassembled WGS sequence"/>
</dbReference>
<dbReference type="AlphaFoldDB" id="A0A9W8HDX9"/>
<organism evidence="5 6">
    <name type="scientific">Coemansia javaensis</name>
    <dbReference type="NCBI Taxonomy" id="2761396"/>
    <lineage>
        <taxon>Eukaryota</taxon>
        <taxon>Fungi</taxon>
        <taxon>Fungi incertae sedis</taxon>
        <taxon>Zoopagomycota</taxon>
        <taxon>Kickxellomycotina</taxon>
        <taxon>Kickxellomycetes</taxon>
        <taxon>Kickxellales</taxon>
        <taxon>Kickxellaceae</taxon>
        <taxon>Coemansia</taxon>
    </lineage>
</organism>
<gene>
    <name evidence="5" type="ORF">H4R18_001385</name>
</gene>
<feature type="region of interest" description="Disordered" evidence="3">
    <location>
        <begin position="100"/>
        <end position="224"/>
    </location>
</feature>
<protein>
    <recommendedName>
        <fullName evidence="4">FAM192A/Fyv6 N-terminal domain-containing protein</fullName>
    </recommendedName>
</protein>